<dbReference type="AlphaFoldDB" id="A0A8D8EVB8"/>
<reference evidence="2" key="1">
    <citation type="submission" date="2021-05" db="EMBL/GenBank/DDBJ databases">
        <authorList>
            <person name="Alioto T."/>
            <person name="Alioto T."/>
            <person name="Gomez Garrido J."/>
        </authorList>
    </citation>
    <scope>NUCLEOTIDE SEQUENCE</scope>
</reference>
<feature type="transmembrane region" description="Helical" evidence="1">
    <location>
        <begin position="82"/>
        <end position="103"/>
    </location>
</feature>
<keyword evidence="1" id="KW-0472">Membrane</keyword>
<accession>A0A8D8EVB8</accession>
<dbReference type="EMBL" id="HBUE01009277">
    <property type="protein sequence ID" value="CAG6447508.1"/>
    <property type="molecule type" value="Transcribed_RNA"/>
</dbReference>
<sequence>MVGGRTGSDRTGGTLPWGVVEVIGMVGRLGTTIGACVTGGLVGTVTTGLGIGYGVVGTAITGGIFPIEAEAEDDLYVELPTVTVAVAIGLGIVAGFGITLGIFAGRRFPIEAVAVMTGF</sequence>
<evidence type="ECO:0000313" key="2">
    <source>
        <dbReference type="EMBL" id="CAG6447508.1"/>
    </source>
</evidence>
<keyword evidence="1" id="KW-0812">Transmembrane</keyword>
<organism evidence="2">
    <name type="scientific">Culex pipiens</name>
    <name type="common">House mosquito</name>
    <dbReference type="NCBI Taxonomy" id="7175"/>
    <lineage>
        <taxon>Eukaryota</taxon>
        <taxon>Metazoa</taxon>
        <taxon>Ecdysozoa</taxon>
        <taxon>Arthropoda</taxon>
        <taxon>Hexapoda</taxon>
        <taxon>Insecta</taxon>
        <taxon>Pterygota</taxon>
        <taxon>Neoptera</taxon>
        <taxon>Endopterygota</taxon>
        <taxon>Diptera</taxon>
        <taxon>Nematocera</taxon>
        <taxon>Culicoidea</taxon>
        <taxon>Culicidae</taxon>
        <taxon>Culicinae</taxon>
        <taxon>Culicini</taxon>
        <taxon>Culex</taxon>
        <taxon>Culex</taxon>
    </lineage>
</organism>
<evidence type="ECO:0000256" key="1">
    <source>
        <dbReference type="SAM" id="Phobius"/>
    </source>
</evidence>
<protein>
    <submittedName>
        <fullName evidence="2">(northern house mosquito) hypothetical protein</fullName>
    </submittedName>
</protein>
<name>A0A8D8EVB8_CULPI</name>
<keyword evidence="1" id="KW-1133">Transmembrane helix</keyword>
<proteinExistence type="predicted"/>